<dbReference type="GO" id="GO:0019773">
    <property type="term" value="C:proteasome core complex, alpha-subunit complex"/>
    <property type="evidence" value="ECO:0007669"/>
    <property type="project" value="UniProtKB-UniRule"/>
</dbReference>
<dbReference type="EMBL" id="CWHQ02000012">
    <property type="protein sequence ID" value="SBO24851.1"/>
    <property type="molecule type" value="Genomic_DNA"/>
</dbReference>
<keyword evidence="6" id="KW-0378">Hydrolase</keyword>
<keyword evidence="3" id="KW-0963">Cytoplasm</keyword>
<evidence type="ECO:0000313" key="8">
    <source>
        <dbReference type="Proteomes" id="UP000182142"/>
    </source>
</evidence>
<dbReference type="SUPFAM" id="SSF56235">
    <property type="entry name" value="N-terminal nucleophile aminohydrolases (Ntn hydrolases)"/>
    <property type="match status" value="2"/>
</dbReference>
<dbReference type="Proteomes" id="UP000182128">
    <property type="component" value="Unassembled WGS sequence"/>
</dbReference>
<dbReference type="InterPro" id="IPR050115">
    <property type="entry name" value="Proteasome_alpha"/>
</dbReference>
<dbReference type="GO" id="GO:0016787">
    <property type="term" value="F:hydrolase activity"/>
    <property type="evidence" value="ECO:0007669"/>
    <property type="project" value="UniProtKB-KW"/>
</dbReference>
<dbReference type="InterPro" id="IPR001353">
    <property type="entry name" value="Proteasome_sua/b"/>
</dbReference>
<evidence type="ECO:0000256" key="3">
    <source>
        <dbReference type="RuleBase" id="RU000551"/>
    </source>
</evidence>
<dbReference type="GO" id="GO:0005737">
    <property type="term" value="C:cytoplasm"/>
    <property type="evidence" value="ECO:0007669"/>
    <property type="project" value="UniProtKB-SubCell"/>
</dbReference>
<dbReference type="Pfam" id="PF00227">
    <property type="entry name" value="Proteasome"/>
    <property type="match status" value="1"/>
</dbReference>
<evidence type="ECO:0000313" key="7">
    <source>
        <dbReference type="Proteomes" id="UP000182128"/>
    </source>
</evidence>
<evidence type="ECO:0000256" key="1">
    <source>
        <dbReference type="ARBA" id="ARBA00022942"/>
    </source>
</evidence>
<dbReference type="InterPro" id="IPR023332">
    <property type="entry name" value="Proteasome_alpha-type"/>
</dbReference>
<evidence type="ECO:0000313" key="5">
    <source>
        <dbReference type="EMBL" id="SBO24851.1"/>
    </source>
</evidence>
<dbReference type="Pfam" id="PF10584">
    <property type="entry name" value="Proteasome_A_N"/>
    <property type="match status" value="1"/>
</dbReference>
<dbReference type="InterPro" id="IPR000426">
    <property type="entry name" value="Proteasome_asu_N"/>
</dbReference>
<evidence type="ECO:0000313" key="6">
    <source>
        <dbReference type="EMBL" id="SBO27569.1"/>
    </source>
</evidence>
<dbReference type="AlphaFoldDB" id="A0A1A7VZL9"/>
<dbReference type="PROSITE" id="PS00388">
    <property type="entry name" value="PROTEASOME_ALPHA_1"/>
    <property type="match status" value="1"/>
</dbReference>
<comment type="subunit">
    <text evidence="3">The 26S proteasome consists of a 20S proteasome core and two 19S regulatory subunits.</text>
</comment>
<sequence>MARRYDSRTTTFSPEGRLYQVEYALEAINNASITIGIITSEGVILGADKVFISKLIDKANNFEKIYKIDKHIFCGVAGLNADANILINQSRLYTQRYLYNYNDVQPVSQLVVQICDIKQSYTQYGGLRPYGVSFLIAGYDVKEGYQLYHTDPSGNYSGWFATAIGTNNLTASSILKQVMDECIVSVSSFECKPADLCNFLTNRCFPAFMCTSSSHVIHFPISFPAKEWKKDMTLQDGLLLALKTLAKSTDSEVPKSEKIELAYLSNKDGELIQKYLTEKEIAELVKVYTEKYVKE</sequence>
<dbReference type="PROSITE" id="PS51475">
    <property type="entry name" value="PROTEASOME_ALPHA_2"/>
    <property type="match status" value="1"/>
</dbReference>
<evidence type="ECO:0000259" key="4">
    <source>
        <dbReference type="PROSITE" id="PS00388"/>
    </source>
</evidence>
<dbReference type="SMART" id="SM00948">
    <property type="entry name" value="Proteasome_A_N"/>
    <property type="match status" value="1"/>
</dbReference>
<comment type="similarity">
    <text evidence="2 3">Belongs to the peptidase T1A family.</text>
</comment>
<dbReference type="GO" id="GO:0005634">
    <property type="term" value="C:nucleus"/>
    <property type="evidence" value="ECO:0007669"/>
    <property type="project" value="UniProtKB-SubCell"/>
</dbReference>
<reference evidence="6" key="1">
    <citation type="submission" date="2016-05" db="EMBL/GenBank/DDBJ databases">
        <authorList>
            <person name="Lavstsen T."/>
            <person name="Jespersen J.S."/>
        </authorList>
    </citation>
    <scope>NUCLEOTIDE SEQUENCE [LARGE SCALE GENOMIC DNA]</scope>
</reference>
<feature type="domain" description="Proteasome alpha-type subunits" evidence="4">
    <location>
        <begin position="5"/>
        <end position="27"/>
    </location>
</feature>
<dbReference type="EMBL" id="CWHR02000011">
    <property type="protein sequence ID" value="SBO27569.1"/>
    <property type="molecule type" value="Genomic_DNA"/>
</dbReference>
<keyword evidence="3" id="KW-0539">Nucleus</keyword>
<dbReference type="CDD" id="cd03752">
    <property type="entry name" value="proteasome_alpha_type_4"/>
    <property type="match status" value="1"/>
</dbReference>
<accession>A0A1A7VZL9</accession>
<dbReference type="PANTHER" id="PTHR11599">
    <property type="entry name" value="PROTEASOME SUBUNIT ALPHA/BETA"/>
    <property type="match status" value="1"/>
</dbReference>
<comment type="subcellular location">
    <subcellularLocation>
        <location evidence="3">Cytoplasm</location>
    </subcellularLocation>
    <subcellularLocation>
        <location evidence="3">Nucleus</location>
    </subcellularLocation>
</comment>
<dbReference type="GO" id="GO:0006511">
    <property type="term" value="P:ubiquitin-dependent protein catabolic process"/>
    <property type="evidence" value="ECO:0007669"/>
    <property type="project" value="InterPro"/>
</dbReference>
<dbReference type="Gene3D" id="3.60.20.10">
    <property type="entry name" value="Glutamine Phosphoribosylpyrophosphate, subunit 1, domain 1"/>
    <property type="match status" value="1"/>
</dbReference>
<proteinExistence type="inferred from homology"/>
<reference evidence="7 8" key="2">
    <citation type="submission" date="2016-05" db="EMBL/GenBank/DDBJ databases">
        <authorList>
            <person name="Sharaf H."/>
        </authorList>
    </citation>
    <scope>NUCLEOTIDE SEQUENCE [LARGE SCALE GENOMIC DNA]</scope>
    <source>
        <strain evidence="7 8">H</strain>
    </source>
</reference>
<protein>
    <recommendedName>
        <fullName evidence="3">Proteasome subunit alpha type</fullName>
    </recommendedName>
</protein>
<dbReference type="Proteomes" id="UP000182142">
    <property type="component" value="Unassembled WGS sequence"/>
</dbReference>
<name>A0A1A7VZL9_PLAKH</name>
<evidence type="ECO:0000256" key="2">
    <source>
        <dbReference type="PROSITE-ProRule" id="PRU00808"/>
    </source>
</evidence>
<organism evidence="6 8">
    <name type="scientific">Plasmodium knowlesi (strain H)</name>
    <dbReference type="NCBI Taxonomy" id="5851"/>
    <lineage>
        <taxon>Eukaryota</taxon>
        <taxon>Sar</taxon>
        <taxon>Alveolata</taxon>
        <taxon>Apicomplexa</taxon>
        <taxon>Aconoidasida</taxon>
        <taxon>Haemosporida</taxon>
        <taxon>Plasmodiidae</taxon>
        <taxon>Plasmodium</taxon>
        <taxon>Plasmodium (Plasmodium)</taxon>
    </lineage>
</organism>
<keyword evidence="1 2" id="KW-0647">Proteasome</keyword>
<dbReference type="InterPro" id="IPR029055">
    <property type="entry name" value="Ntn_hydrolases_N"/>
</dbReference>
<gene>
    <name evidence="5" type="ORF">PKNA1_C2_1117900</name>
    <name evidence="6" type="ORF">PKNA1_H1_1117900</name>
</gene>